<evidence type="ECO:0000313" key="8">
    <source>
        <dbReference type="EMBL" id="EGE07759.1"/>
    </source>
</evidence>
<dbReference type="GO" id="GO:0005739">
    <property type="term" value="C:mitochondrion"/>
    <property type="evidence" value="ECO:0007669"/>
    <property type="project" value="UniProtKB-SubCell"/>
</dbReference>
<protein>
    <recommendedName>
        <fullName evidence="3">Altered inheritance of mitochondria protein 9, mitochondrial</fullName>
    </recommendedName>
    <alternativeName>
        <fullName evidence="6">Found in mitochondrial proteome protein 29</fullName>
    </alternativeName>
</protein>
<dbReference type="InterPro" id="IPR011009">
    <property type="entry name" value="Kinase-like_dom_sf"/>
</dbReference>
<dbReference type="PANTHER" id="PTHR36091:SF1">
    <property type="entry name" value="ALTERED INHERITANCE OF MITOCHONDRIA PROTEIN 9, MITOCHONDRIAL"/>
    <property type="match status" value="1"/>
</dbReference>
<dbReference type="VEuPathDB" id="FungiDB:TEQG_06791"/>
<evidence type="ECO:0000259" key="7">
    <source>
        <dbReference type="Pfam" id="PF01636"/>
    </source>
</evidence>
<evidence type="ECO:0000256" key="2">
    <source>
        <dbReference type="ARBA" id="ARBA00005543"/>
    </source>
</evidence>
<keyword evidence="4" id="KW-0809">Transit peptide</keyword>
<sequence>MDKVKGVPLSQVWTKMQLPQKLQVLLAVTRMQKRWLGVSLSHYGSLYYASDLQTPAGSHYAKDGKVIMDSGFALGPATYLRAAGDRERAAIKLLKPPKQIALFCGPRLYQPNWETKLTALSHYQQIIDALAPSEGTIKSPYLWHDDLHDDNIFVDPSNPEEITGIIDWQSCHISPLYNHNPDPAFLSWDGLEPETLDLLPRPKLSGLSPEERAAALHEYSYHNIFIGWKKLMQAKNPGLYEAVEFRKTASYGLIFLAHRMLEYGETHFESLLADLKDTWPDLPAVSSNKPFPFGFSKEEFKRIKISSDHAVASTDLVTEVKEQLDDLWPDKGFIEHDRFDECKSALEEVRLQILEQMAKSEEERAEFDRYWPFK</sequence>
<evidence type="ECO:0000313" key="9">
    <source>
        <dbReference type="Proteomes" id="UP000009169"/>
    </source>
</evidence>
<name>F2Q0U1_TRIEC</name>
<dbReference type="GO" id="GO:0016740">
    <property type="term" value="F:transferase activity"/>
    <property type="evidence" value="ECO:0007669"/>
    <property type="project" value="UniProtKB-KW"/>
</dbReference>
<keyword evidence="5" id="KW-0496">Mitochondrion</keyword>
<dbReference type="OrthoDB" id="2831558at2759"/>
<dbReference type="Proteomes" id="UP000009169">
    <property type="component" value="Unassembled WGS sequence"/>
</dbReference>
<dbReference type="InterPro" id="IPR002575">
    <property type="entry name" value="Aminoglycoside_PTrfase"/>
</dbReference>
<organism evidence="8 9">
    <name type="scientific">Trichophyton equinum (strain ATCC MYA-4606 / CBS 127.97)</name>
    <name type="common">Horse ringworm fungus</name>
    <dbReference type="NCBI Taxonomy" id="559882"/>
    <lineage>
        <taxon>Eukaryota</taxon>
        <taxon>Fungi</taxon>
        <taxon>Dikarya</taxon>
        <taxon>Ascomycota</taxon>
        <taxon>Pezizomycotina</taxon>
        <taxon>Eurotiomycetes</taxon>
        <taxon>Eurotiomycetidae</taxon>
        <taxon>Onygenales</taxon>
        <taxon>Arthrodermataceae</taxon>
        <taxon>Trichophyton</taxon>
    </lineage>
</organism>
<feature type="domain" description="Aminoglycoside phosphotransferase" evidence="7">
    <location>
        <begin position="99"/>
        <end position="176"/>
    </location>
</feature>
<comment type="similarity">
    <text evidence="2">Belongs to the AIM9 family.</text>
</comment>
<evidence type="ECO:0000256" key="4">
    <source>
        <dbReference type="ARBA" id="ARBA00022946"/>
    </source>
</evidence>
<dbReference type="PANTHER" id="PTHR36091">
    <property type="entry name" value="ALTERED INHERITANCE OF MITOCHONDRIA PROTEIN 9, MITOCHONDRIAL"/>
    <property type="match status" value="1"/>
</dbReference>
<dbReference type="AlphaFoldDB" id="F2Q0U1"/>
<proteinExistence type="inferred from homology"/>
<dbReference type="HOGENOM" id="CLU_019189_13_0_1"/>
<evidence type="ECO:0000256" key="5">
    <source>
        <dbReference type="ARBA" id="ARBA00023128"/>
    </source>
</evidence>
<gene>
    <name evidence="8" type="ORF">TEQG_06791</name>
</gene>
<evidence type="ECO:0000256" key="6">
    <source>
        <dbReference type="ARBA" id="ARBA00031849"/>
    </source>
</evidence>
<keyword evidence="9" id="KW-1185">Reference proteome</keyword>
<dbReference type="SUPFAM" id="SSF56112">
    <property type="entry name" value="Protein kinase-like (PK-like)"/>
    <property type="match status" value="1"/>
</dbReference>
<dbReference type="Pfam" id="PF01636">
    <property type="entry name" value="APH"/>
    <property type="match status" value="1"/>
</dbReference>
<evidence type="ECO:0000256" key="3">
    <source>
        <dbReference type="ARBA" id="ARBA00016197"/>
    </source>
</evidence>
<comment type="subcellular location">
    <subcellularLocation>
        <location evidence="1">Mitochondrion</location>
    </subcellularLocation>
</comment>
<accession>F2Q0U1</accession>
<dbReference type="eggNOG" id="ENOG502SHU0">
    <property type="taxonomic scope" value="Eukaryota"/>
</dbReference>
<dbReference type="InterPro" id="IPR051035">
    <property type="entry name" value="Mito_inheritance_9"/>
</dbReference>
<reference evidence="9" key="1">
    <citation type="journal article" date="2012" name="MBio">
        <title>Comparative genome analysis of Trichophyton rubrum and related dermatophytes reveals candidate genes involved in infection.</title>
        <authorList>
            <person name="Martinez D.A."/>
            <person name="Oliver B.G."/>
            <person name="Graeser Y."/>
            <person name="Goldberg J.M."/>
            <person name="Li W."/>
            <person name="Martinez-Rossi N.M."/>
            <person name="Monod M."/>
            <person name="Shelest E."/>
            <person name="Barton R.C."/>
            <person name="Birch E."/>
            <person name="Brakhage A.A."/>
            <person name="Chen Z."/>
            <person name="Gurr S.J."/>
            <person name="Heiman D."/>
            <person name="Heitman J."/>
            <person name="Kosti I."/>
            <person name="Rossi A."/>
            <person name="Saif S."/>
            <person name="Samalova M."/>
            <person name="Saunders C.W."/>
            <person name="Shea T."/>
            <person name="Summerbell R.C."/>
            <person name="Xu J."/>
            <person name="Young S."/>
            <person name="Zeng Q."/>
            <person name="Birren B.W."/>
            <person name="Cuomo C.A."/>
            <person name="White T.C."/>
        </authorList>
    </citation>
    <scope>NUCLEOTIDE SEQUENCE [LARGE SCALE GENOMIC DNA]</scope>
    <source>
        <strain evidence="9">ATCC MYA-4606 / CBS 127.97</strain>
    </source>
</reference>
<evidence type="ECO:0000256" key="1">
    <source>
        <dbReference type="ARBA" id="ARBA00004173"/>
    </source>
</evidence>
<dbReference type="EMBL" id="DS995765">
    <property type="protein sequence ID" value="EGE07759.1"/>
    <property type="molecule type" value="Genomic_DNA"/>
</dbReference>
<dbReference type="Gene3D" id="3.90.1200.10">
    <property type="match status" value="1"/>
</dbReference>